<name>A0A518F0Y4_9BACT</name>
<feature type="domain" description="Response regulatory" evidence="2">
    <location>
        <begin position="5"/>
        <end position="139"/>
    </location>
</feature>
<dbReference type="PANTHER" id="PTHR44520">
    <property type="entry name" value="RESPONSE REGULATOR RCP1-RELATED"/>
    <property type="match status" value="1"/>
</dbReference>
<protein>
    <submittedName>
        <fullName evidence="3">Sensor histidine kinase TodS</fullName>
        <ecNumber evidence="3">2.7.13.3</ecNumber>
    </submittedName>
</protein>
<accession>A0A518F0Y4</accession>
<dbReference type="SUPFAM" id="SSF52172">
    <property type="entry name" value="CheY-like"/>
    <property type="match status" value="1"/>
</dbReference>
<dbReference type="InterPro" id="IPR052893">
    <property type="entry name" value="TCS_response_regulator"/>
</dbReference>
<dbReference type="InterPro" id="IPR001789">
    <property type="entry name" value="Sig_transdc_resp-reg_receiver"/>
</dbReference>
<dbReference type="PROSITE" id="PS50110">
    <property type="entry name" value="RESPONSE_REGULATORY"/>
    <property type="match status" value="1"/>
</dbReference>
<keyword evidence="4" id="KW-1185">Reference proteome</keyword>
<evidence type="ECO:0000259" key="2">
    <source>
        <dbReference type="PROSITE" id="PS50110"/>
    </source>
</evidence>
<dbReference type="RefSeq" id="WP_145205414.1">
    <property type="nucleotide sequence ID" value="NZ_CP036434.1"/>
</dbReference>
<feature type="modified residue" description="4-aspartylphosphate" evidence="1">
    <location>
        <position position="67"/>
    </location>
</feature>
<reference evidence="3 4" key="1">
    <citation type="submission" date="2019-02" db="EMBL/GenBank/DDBJ databases">
        <title>Deep-cultivation of Planctomycetes and their phenomic and genomic characterization uncovers novel biology.</title>
        <authorList>
            <person name="Wiegand S."/>
            <person name="Jogler M."/>
            <person name="Boedeker C."/>
            <person name="Pinto D."/>
            <person name="Vollmers J."/>
            <person name="Rivas-Marin E."/>
            <person name="Kohn T."/>
            <person name="Peeters S.H."/>
            <person name="Heuer A."/>
            <person name="Rast P."/>
            <person name="Oberbeckmann S."/>
            <person name="Bunk B."/>
            <person name="Jeske O."/>
            <person name="Meyerdierks A."/>
            <person name="Storesund J.E."/>
            <person name="Kallscheuer N."/>
            <person name="Luecker S."/>
            <person name="Lage O.M."/>
            <person name="Pohl T."/>
            <person name="Merkel B.J."/>
            <person name="Hornburger P."/>
            <person name="Mueller R.-W."/>
            <person name="Bruemmer F."/>
            <person name="Labrenz M."/>
            <person name="Spormann A.M."/>
            <person name="Op den Camp H."/>
            <person name="Overmann J."/>
            <person name="Amann R."/>
            <person name="Jetten M.S.M."/>
            <person name="Mascher T."/>
            <person name="Medema M.H."/>
            <person name="Devos D.P."/>
            <person name="Kaster A.-K."/>
            <person name="Ovreas L."/>
            <person name="Rohde M."/>
            <person name="Galperin M.Y."/>
            <person name="Jogler C."/>
        </authorList>
    </citation>
    <scope>NUCLEOTIDE SEQUENCE [LARGE SCALE GENOMIC DNA]</scope>
    <source>
        <strain evidence="3 4">Poly30</strain>
    </source>
</reference>
<keyword evidence="1" id="KW-0597">Phosphoprotein</keyword>
<evidence type="ECO:0000313" key="4">
    <source>
        <dbReference type="Proteomes" id="UP000320390"/>
    </source>
</evidence>
<dbReference type="SMART" id="SM00448">
    <property type="entry name" value="REC"/>
    <property type="match status" value="1"/>
</dbReference>
<dbReference type="Pfam" id="PF00072">
    <property type="entry name" value="Response_reg"/>
    <property type="match status" value="1"/>
</dbReference>
<keyword evidence="3" id="KW-0418">Kinase</keyword>
<keyword evidence="3" id="KW-0808">Transferase</keyword>
<dbReference type="Proteomes" id="UP000320390">
    <property type="component" value="Chromosome"/>
</dbReference>
<dbReference type="GO" id="GO:0004673">
    <property type="term" value="F:protein histidine kinase activity"/>
    <property type="evidence" value="ECO:0007669"/>
    <property type="project" value="UniProtKB-EC"/>
</dbReference>
<dbReference type="EC" id="2.7.13.3" evidence="3"/>
<dbReference type="InterPro" id="IPR011006">
    <property type="entry name" value="CheY-like_superfamily"/>
</dbReference>
<evidence type="ECO:0000256" key="1">
    <source>
        <dbReference type="PROSITE-ProRule" id="PRU00169"/>
    </source>
</evidence>
<dbReference type="OrthoDB" id="9786548at2"/>
<proteinExistence type="predicted"/>
<organism evidence="3 4">
    <name type="scientific">Saltatorellus ferox</name>
    <dbReference type="NCBI Taxonomy" id="2528018"/>
    <lineage>
        <taxon>Bacteria</taxon>
        <taxon>Pseudomonadati</taxon>
        <taxon>Planctomycetota</taxon>
        <taxon>Planctomycetia</taxon>
        <taxon>Planctomycetia incertae sedis</taxon>
        <taxon>Saltatorellus</taxon>
    </lineage>
</organism>
<dbReference type="Gene3D" id="3.40.50.2300">
    <property type="match status" value="1"/>
</dbReference>
<dbReference type="AlphaFoldDB" id="A0A518F0Y4"/>
<dbReference type="PANTHER" id="PTHR44520:SF2">
    <property type="entry name" value="RESPONSE REGULATOR RCP1"/>
    <property type="match status" value="1"/>
</dbReference>
<sequence length="143" mass="16203">MTFVSFLIIDDDQLDRYLLMRDLKRGGLDVKVFECRDGVEAIEFLSNFEANRSSQGKAFPPRILFLDINMPRVSGFGFLESFQKLRTQREEYAQCAVIMVSSSEHPDERVRALAYEGVVDFVIKGRTSAEELRAKVDAVLAGS</sequence>
<gene>
    <name evidence="3" type="primary">todS_2</name>
    <name evidence="3" type="ORF">Poly30_55630</name>
</gene>
<dbReference type="GO" id="GO:0000160">
    <property type="term" value="P:phosphorelay signal transduction system"/>
    <property type="evidence" value="ECO:0007669"/>
    <property type="project" value="InterPro"/>
</dbReference>
<evidence type="ECO:0000313" key="3">
    <source>
        <dbReference type="EMBL" id="QDV10002.1"/>
    </source>
</evidence>
<dbReference type="EMBL" id="CP036434">
    <property type="protein sequence ID" value="QDV10002.1"/>
    <property type="molecule type" value="Genomic_DNA"/>
</dbReference>